<dbReference type="GO" id="GO:0015112">
    <property type="term" value="F:nitrate transmembrane transporter activity"/>
    <property type="evidence" value="ECO:0007669"/>
    <property type="project" value="InterPro"/>
</dbReference>
<feature type="transmembrane region" description="Helical" evidence="6">
    <location>
        <begin position="305"/>
        <end position="326"/>
    </location>
</feature>
<gene>
    <name evidence="7" type="ORF">AWC02_01130</name>
</gene>
<evidence type="ECO:0000256" key="2">
    <source>
        <dbReference type="ARBA" id="ARBA00008432"/>
    </source>
</evidence>
<feature type="transmembrane region" description="Helical" evidence="6">
    <location>
        <begin position="193"/>
        <end position="211"/>
    </location>
</feature>
<dbReference type="CDD" id="cd17341">
    <property type="entry name" value="MFS_NRT2_like"/>
    <property type="match status" value="1"/>
</dbReference>
<comment type="caution">
    <text evidence="7">The sequence shown here is derived from an EMBL/GenBank/DDBJ whole genome shotgun (WGS) entry which is preliminary data.</text>
</comment>
<feature type="transmembrane region" description="Helical" evidence="6">
    <location>
        <begin position="121"/>
        <end position="143"/>
    </location>
</feature>
<keyword evidence="8" id="KW-1185">Reference proteome</keyword>
<keyword evidence="5 6" id="KW-0472">Membrane</keyword>
<feature type="transmembrane region" description="Helical" evidence="6">
    <location>
        <begin position="274"/>
        <end position="293"/>
    </location>
</feature>
<keyword evidence="3 6" id="KW-0812">Transmembrane</keyword>
<feature type="transmembrane region" description="Helical" evidence="6">
    <location>
        <begin position="95"/>
        <end position="115"/>
    </location>
</feature>
<evidence type="ECO:0000313" key="7">
    <source>
        <dbReference type="EMBL" id="ORV54082.1"/>
    </source>
</evidence>
<keyword evidence="4 6" id="KW-1133">Transmembrane helix</keyword>
<evidence type="ECO:0000256" key="1">
    <source>
        <dbReference type="ARBA" id="ARBA00004141"/>
    </source>
</evidence>
<evidence type="ECO:0000256" key="3">
    <source>
        <dbReference type="ARBA" id="ARBA00022692"/>
    </source>
</evidence>
<feature type="transmembrane region" description="Helical" evidence="6">
    <location>
        <begin position="423"/>
        <end position="444"/>
    </location>
</feature>
<feature type="transmembrane region" description="Helical" evidence="6">
    <location>
        <begin position="155"/>
        <end position="181"/>
    </location>
</feature>
<proteinExistence type="inferred from homology"/>
<dbReference type="Proteomes" id="UP000193465">
    <property type="component" value="Unassembled WGS sequence"/>
</dbReference>
<evidence type="ECO:0000256" key="6">
    <source>
        <dbReference type="SAM" id="Phobius"/>
    </source>
</evidence>
<dbReference type="InterPro" id="IPR044772">
    <property type="entry name" value="NO3_transporter"/>
</dbReference>
<dbReference type="RefSeq" id="WP_085126127.1">
    <property type="nucleotide sequence ID" value="NZ_LQOT01000004.1"/>
</dbReference>
<feature type="transmembrane region" description="Helical" evidence="6">
    <location>
        <begin position="66"/>
        <end position="83"/>
    </location>
</feature>
<dbReference type="STRING" id="188915.AWC02_01130"/>
<dbReference type="EMBL" id="LQOT01000004">
    <property type="protein sequence ID" value="ORV54082.1"/>
    <property type="molecule type" value="Genomic_DNA"/>
</dbReference>
<feature type="transmembrane region" description="Helical" evidence="6">
    <location>
        <begin position="391"/>
        <end position="411"/>
    </location>
</feature>
<comment type="similarity">
    <text evidence="2">Belongs to the major facilitator superfamily. Nitrate/nitrite porter (TC 2.A.1.8) family.</text>
</comment>
<feature type="transmembrane region" description="Helical" evidence="6">
    <location>
        <begin position="338"/>
        <end position="360"/>
    </location>
</feature>
<name>A0A1X1UB80_9MYCO</name>
<dbReference type="SUPFAM" id="SSF103473">
    <property type="entry name" value="MFS general substrate transporter"/>
    <property type="match status" value="1"/>
</dbReference>
<dbReference type="Gene3D" id="1.20.1250.20">
    <property type="entry name" value="MFS general substrate transporter like domains"/>
    <property type="match status" value="1"/>
</dbReference>
<dbReference type="Pfam" id="PF07690">
    <property type="entry name" value="MFS_1"/>
    <property type="match status" value="1"/>
</dbReference>
<dbReference type="PANTHER" id="PTHR23515">
    <property type="entry name" value="HIGH-AFFINITY NITRATE TRANSPORTER 2.3"/>
    <property type="match status" value="1"/>
</dbReference>
<organism evidence="7 8">
    <name type="scientific">Mycolicibacter engbaekii</name>
    <dbReference type="NCBI Taxonomy" id="188915"/>
    <lineage>
        <taxon>Bacteria</taxon>
        <taxon>Bacillati</taxon>
        <taxon>Actinomycetota</taxon>
        <taxon>Actinomycetes</taxon>
        <taxon>Mycobacteriales</taxon>
        <taxon>Mycobacteriaceae</taxon>
        <taxon>Mycolicibacter</taxon>
    </lineage>
</organism>
<dbReference type="InterPro" id="IPR036259">
    <property type="entry name" value="MFS_trans_sf"/>
</dbReference>
<accession>A0A1X1UB80</accession>
<dbReference type="AlphaFoldDB" id="A0A1X1UB80"/>
<evidence type="ECO:0000313" key="8">
    <source>
        <dbReference type="Proteomes" id="UP000193465"/>
    </source>
</evidence>
<feature type="transmembrane region" description="Helical" evidence="6">
    <location>
        <begin position="232"/>
        <end position="254"/>
    </location>
</feature>
<reference evidence="7 8" key="1">
    <citation type="submission" date="2016-01" db="EMBL/GenBank/DDBJ databases">
        <title>The new phylogeny of the genus Mycobacterium.</title>
        <authorList>
            <person name="Tarcisio F."/>
            <person name="Conor M."/>
            <person name="Antonella G."/>
            <person name="Elisabetta G."/>
            <person name="Giulia F.S."/>
            <person name="Sara T."/>
            <person name="Anna F."/>
            <person name="Clotilde B."/>
            <person name="Roberto B."/>
            <person name="Veronica D.S."/>
            <person name="Fabio R."/>
            <person name="Monica P."/>
            <person name="Olivier J."/>
            <person name="Enrico T."/>
            <person name="Nicola S."/>
        </authorList>
    </citation>
    <scope>NUCLEOTIDE SEQUENCE [LARGE SCALE GENOMIC DNA]</scope>
    <source>
        <strain evidence="7 8">ATCC 27353</strain>
    </source>
</reference>
<evidence type="ECO:0000256" key="4">
    <source>
        <dbReference type="ARBA" id="ARBA00022989"/>
    </source>
</evidence>
<protein>
    <submittedName>
        <fullName evidence="7">MFS transporter</fullName>
    </submittedName>
</protein>
<comment type="subcellular location">
    <subcellularLocation>
        <location evidence="1">Membrane</location>
        <topology evidence="1">Multi-pass membrane protein</topology>
    </subcellularLocation>
</comment>
<sequence length="467" mass="49169">MAHGHISNFDPEDYADWEAGNAAVARRNLIWSTATTHVAFSIWSLWSVVVLFMPESVYGIKPADKLLLAAVATLVGGCVRIPYVQANAKLGGRNWAVASSLVLLIPTLGTLALLIHPGQPLWMYVVCAALTGLGGGNYAASLANVDAFYPQRLKGVALGLCGGIGNLGVAAIQLVGLLVLATFGNTRPELVCSVYLVLLAVIGTCAALWMDNLDHGREEVGSIRSILSVPDSWVVSALYCAAFGSFIGFAFAFAQVLHVTFEKAGHSPAQAALYAARIAFLGPLLGALARIYGGRVADRRGGGRVTLVVFAGMILASAVLVATSTADDHDSRATTSTIVAYTAAFMVLFILAGMGNGSVLKMIPSIFEARSRSLAGSESDRRHWARSHSGALIGFATAVGALGGVAINLTLRQAYASTGTETPAFWVFLVSYCLAAGLTWARYVRRPPRTPNSRLSRTPVGTEKISA</sequence>
<dbReference type="GO" id="GO:0016020">
    <property type="term" value="C:membrane"/>
    <property type="evidence" value="ECO:0007669"/>
    <property type="project" value="UniProtKB-SubCell"/>
</dbReference>
<feature type="transmembrane region" description="Helical" evidence="6">
    <location>
        <begin position="29"/>
        <end position="54"/>
    </location>
</feature>
<dbReference type="InterPro" id="IPR011701">
    <property type="entry name" value="MFS"/>
</dbReference>
<evidence type="ECO:0000256" key="5">
    <source>
        <dbReference type="ARBA" id="ARBA00023136"/>
    </source>
</evidence>